<accession>A0A5C5WHG1</accession>
<dbReference type="AlphaFoldDB" id="A0A5C5WHG1"/>
<keyword evidence="1" id="KW-0732">Signal</keyword>
<organism evidence="2 3">
    <name type="scientific">Allorhodopirellula solitaria</name>
    <dbReference type="NCBI Taxonomy" id="2527987"/>
    <lineage>
        <taxon>Bacteria</taxon>
        <taxon>Pseudomonadati</taxon>
        <taxon>Planctomycetota</taxon>
        <taxon>Planctomycetia</taxon>
        <taxon>Pirellulales</taxon>
        <taxon>Pirellulaceae</taxon>
        <taxon>Allorhodopirellula</taxon>
    </lineage>
</organism>
<evidence type="ECO:0000313" key="3">
    <source>
        <dbReference type="Proteomes" id="UP000318053"/>
    </source>
</evidence>
<sequence precursor="true">MKSTFRRFSLFVIVLVGCLVASMSCREQHTPATLRRSAVFEEQVFLRDGHGMIRRKSTTSKVTHIISVKASGNGSRYVIEEIRKQPEPPVLETGVSIEFEAISDMPPAENLIVCGNLSSDLALGGWYMPEPASDLPTNASPLLPAHSDESIQASIRRANSQGPDESFSAWREVSRMRMDTLCKYSQLFNVDSVRQSILLNRAFVDTKLFVLGLIGGESDLRFIESLDFHRDVPSSRIALNFARVSIGGEPELVRLGRQSSEDVKEEYVIVKSLALIAQSCVDNSIQEQAVQLMEARTATSELRDLIEMELEEVEESTSRDLLEL</sequence>
<evidence type="ECO:0008006" key="4">
    <source>
        <dbReference type="Google" id="ProtNLM"/>
    </source>
</evidence>
<gene>
    <name evidence="2" type="ORF">CA85_52850</name>
</gene>
<keyword evidence="3" id="KW-1185">Reference proteome</keyword>
<feature type="signal peptide" evidence="1">
    <location>
        <begin position="1"/>
        <end position="21"/>
    </location>
</feature>
<dbReference type="EMBL" id="SJPK01000058">
    <property type="protein sequence ID" value="TWT49987.1"/>
    <property type="molecule type" value="Genomic_DNA"/>
</dbReference>
<reference evidence="2 3" key="1">
    <citation type="submission" date="2019-02" db="EMBL/GenBank/DDBJ databases">
        <title>Deep-cultivation of Planctomycetes and their phenomic and genomic characterization uncovers novel biology.</title>
        <authorList>
            <person name="Wiegand S."/>
            <person name="Jogler M."/>
            <person name="Boedeker C."/>
            <person name="Pinto D."/>
            <person name="Vollmers J."/>
            <person name="Rivas-Marin E."/>
            <person name="Kohn T."/>
            <person name="Peeters S.H."/>
            <person name="Heuer A."/>
            <person name="Rast P."/>
            <person name="Oberbeckmann S."/>
            <person name="Bunk B."/>
            <person name="Jeske O."/>
            <person name="Meyerdierks A."/>
            <person name="Storesund J.E."/>
            <person name="Kallscheuer N."/>
            <person name="Luecker S."/>
            <person name="Lage O.M."/>
            <person name="Pohl T."/>
            <person name="Merkel B.J."/>
            <person name="Hornburger P."/>
            <person name="Mueller R.-W."/>
            <person name="Bruemmer F."/>
            <person name="Labrenz M."/>
            <person name="Spormann A.M."/>
            <person name="Op Den Camp H."/>
            <person name="Overmann J."/>
            <person name="Amann R."/>
            <person name="Jetten M.S.M."/>
            <person name="Mascher T."/>
            <person name="Medema M.H."/>
            <person name="Devos D.P."/>
            <person name="Kaster A.-K."/>
            <person name="Ovreas L."/>
            <person name="Rohde M."/>
            <person name="Galperin M.Y."/>
            <person name="Jogler C."/>
        </authorList>
    </citation>
    <scope>NUCLEOTIDE SEQUENCE [LARGE SCALE GENOMIC DNA]</scope>
    <source>
        <strain evidence="2 3">CA85</strain>
    </source>
</reference>
<dbReference type="PROSITE" id="PS51257">
    <property type="entry name" value="PROKAR_LIPOPROTEIN"/>
    <property type="match status" value="1"/>
</dbReference>
<name>A0A5C5WHG1_9BACT</name>
<comment type="caution">
    <text evidence="2">The sequence shown here is derived from an EMBL/GenBank/DDBJ whole genome shotgun (WGS) entry which is preliminary data.</text>
</comment>
<proteinExistence type="predicted"/>
<protein>
    <recommendedName>
        <fullName evidence="4">SLA1 homology domain-containing protein</fullName>
    </recommendedName>
</protein>
<feature type="chain" id="PRO_5022870355" description="SLA1 homology domain-containing protein" evidence="1">
    <location>
        <begin position="22"/>
        <end position="324"/>
    </location>
</feature>
<evidence type="ECO:0000313" key="2">
    <source>
        <dbReference type="EMBL" id="TWT49987.1"/>
    </source>
</evidence>
<dbReference type="Proteomes" id="UP000318053">
    <property type="component" value="Unassembled WGS sequence"/>
</dbReference>
<evidence type="ECO:0000256" key="1">
    <source>
        <dbReference type="SAM" id="SignalP"/>
    </source>
</evidence>